<dbReference type="InterPro" id="IPR015421">
    <property type="entry name" value="PyrdxlP-dep_Trfase_major"/>
</dbReference>
<dbReference type="Pfam" id="PF00266">
    <property type="entry name" value="Aminotran_5"/>
    <property type="match status" value="1"/>
</dbReference>
<keyword evidence="4" id="KW-0808">Transferase</keyword>
<evidence type="ECO:0000256" key="2">
    <source>
        <dbReference type="ARBA" id="ARBA00010447"/>
    </source>
</evidence>
<dbReference type="InterPro" id="IPR015422">
    <property type="entry name" value="PyrdxlP-dep_Trfase_small"/>
</dbReference>
<dbReference type="InterPro" id="IPR015424">
    <property type="entry name" value="PyrdxlP-dep_Trfase"/>
</dbReference>
<dbReference type="Gene3D" id="3.40.640.10">
    <property type="entry name" value="Type I PLP-dependent aspartate aminotransferase-like (Major domain)"/>
    <property type="match status" value="1"/>
</dbReference>
<dbReference type="Gene3D" id="3.90.1150.10">
    <property type="entry name" value="Aspartate Aminotransferase, domain 1"/>
    <property type="match status" value="1"/>
</dbReference>
<name>A0A0R2N622_9LACO</name>
<dbReference type="SUPFAM" id="SSF53383">
    <property type="entry name" value="PLP-dependent transferases"/>
    <property type="match status" value="1"/>
</dbReference>
<evidence type="ECO:0000313" key="8">
    <source>
        <dbReference type="EMBL" id="KRO18458.1"/>
    </source>
</evidence>
<dbReference type="PANTHER" id="PTHR43586:SF8">
    <property type="entry name" value="CYSTEINE DESULFURASE 1, CHLOROPLASTIC"/>
    <property type="match status" value="1"/>
</dbReference>
<dbReference type="CDD" id="cd06453">
    <property type="entry name" value="SufS_like"/>
    <property type="match status" value="1"/>
</dbReference>
<dbReference type="STRING" id="1293598.IV56_GL001592"/>
<dbReference type="GO" id="GO:0030170">
    <property type="term" value="F:pyridoxal phosphate binding"/>
    <property type="evidence" value="ECO:0007669"/>
    <property type="project" value="InterPro"/>
</dbReference>
<dbReference type="InterPro" id="IPR000192">
    <property type="entry name" value="Aminotrans_V_dom"/>
</dbReference>
<dbReference type="EC" id="2.8.1.7" evidence="3"/>
<evidence type="ECO:0000256" key="5">
    <source>
        <dbReference type="ARBA" id="ARBA00022898"/>
    </source>
</evidence>
<gene>
    <name evidence="8" type="ORF">IV56_GL001592</name>
</gene>
<feature type="domain" description="Aminotransferase class V" evidence="7">
    <location>
        <begin position="1"/>
        <end position="368"/>
    </location>
</feature>
<dbReference type="AlphaFoldDB" id="A0A0R2N622"/>
<organism evidence="8 9">
    <name type="scientific">Lacticaseibacillus saniviri JCM 17471 = DSM 24301</name>
    <dbReference type="NCBI Taxonomy" id="1293598"/>
    <lineage>
        <taxon>Bacteria</taxon>
        <taxon>Bacillati</taxon>
        <taxon>Bacillota</taxon>
        <taxon>Bacilli</taxon>
        <taxon>Lactobacillales</taxon>
        <taxon>Lactobacillaceae</taxon>
        <taxon>Lacticaseibacillus</taxon>
    </lineage>
</organism>
<reference evidence="8 9" key="1">
    <citation type="journal article" date="2015" name="Genome Announc.">
        <title>Expanding the biotechnology potential of lactobacilli through comparative genomics of 213 strains and associated genera.</title>
        <authorList>
            <person name="Sun Z."/>
            <person name="Harris H.M."/>
            <person name="McCann A."/>
            <person name="Guo C."/>
            <person name="Argimon S."/>
            <person name="Zhang W."/>
            <person name="Yang X."/>
            <person name="Jeffery I.B."/>
            <person name="Cooney J.C."/>
            <person name="Kagawa T.F."/>
            <person name="Liu W."/>
            <person name="Song Y."/>
            <person name="Salvetti E."/>
            <person name="Wrobel A."/>
            <person name="Rasinkangas P."/>
            <person name="Parkhill J."/>
            <person name="Rea M.C."/>
            <person name="O'Sullivan O."/>
            <person name="Ritari J."/>
            <person name="Douillard F.P."/>
            <person name="Paul Ross R."/>
            <person name="Yang R."/>
            <person name="Briner A.E."/>
            <person name="Felis G.E."/>
            <person name="de Vos W.M."/>
            <person name="Barrangou R."/>
            <person name="Klaenhammer T.R."/>
            <person name="Caufield P.W."/>
            <person name="Cui Y."/>
            <person name="Zhang H."/>
            <person name="O'Toole P.W."/>
        </authorList>
    </citation>
    <scope>NUCLEOTIDE SEQUENCE [LARGE SCALE GENOMIC DNA]</scope>
    <source>
        <strain evidence="8 9">DSM 24301</strain>
    </source>
</reference>
<dbReference type="InterPro" id="IPR010970">
    <property type="entry name" value="Cys_dSase_SufS"/>
</dbReference>
<accession>A0A0R2N622</accession>
<comment type="caution">
    <text evidence="8">The sequence shown here is derived from an EMBL/GenBank/DDBJ whole genome shotgun (WGS) entry which is preliminary data.</text>
</comment>
<evidence type="ECO:0000259" key="7">
    <source>
        <dbReference type="Pfam" id="PF00266"/>
    </source>
</evidence>
<proteinExistence type="inferred from homology"/>
<comment type="similarity">
    <text evidence="2">Belongs to the class-V pyridoxal-phosphate-dependent aminotransferase family. Csd subfamily.</text>
</comment>
<dbReference type="GO" id="GO:0031071">
    <property type="term" value="F:cysteine desulfurase activity"/>
    <property type="evidence" value="ECO:0007669"/>
    <property type="project" value="UniProtKB-EC"/>
</dbReference>
<sequence length="383" mass="41130">MYLDSAATAQKPQIVLDALTDYYINQNANVHRGLYQLAFQATEDYEKIRQQVGEFVGVNADNIVFTRGTTEALNLVASSFGPLVVHPDSEILVTAAEHHSNFIPWQQLAKRTGAKFVVVPPDDQGIVTTDAIIDHVTAKTAIVAVAQVTNVTGHVVDVARIGQAVHAKGGYLVVDGAQAVAHMPVDMRQLGADFYAFSGHKIYGPTGIGALVGKKQLLQQMPPIAFGGEMIDMVTEAESTWAPSPLKFEAGTPNIAGVFGLSAAITYLTQSDAEAREQHERALLDQLRTGLQAIPGMTVYGDSEGVSVVSFNLAGVHPHDLATYLDEQSIAVRAGHHCAQPLMTQLNIPATVRASVGLYSNEDDVERLLSAVRAAGRYFNESE</sequence>
<keyword evidence="5" id="KW-0663">Pyridoxal phosphate</keyword>
<evidence type="ECO:0000256" key="3">
    <source>
        <dbReference type="ARBA" id="ARBA00012239"/>
    </source>
</evidence>
<comment type="catalytic activity">
    <reaction evidence="6">
        <text>(sulfur carrier)-H + L-cysteine = (sulfur carrier)-SH + L-alanine</text>
        <dbReference type="Rhea" id="RHEA:43892"/>
        <dbReference type="Rhea" id="RHEA-COMP:14737"/>
        <dbReference type="Rhea" id="RHEA-COMP:14739"/>
        <dbReference type="ChEBI" id="CHEBI:29917"/>
        <dbReference type="ChEBI" id="CHEBI:35235"/>
        <dbReference type="ChEBI" id="CHEBI:57972"/>
        <dbReference type="ChEBI" id="CHEBI:64428"/>
        <dbReference type="EC" id="2.8.1.7"/>
    </reaction>
</comment>
<evidence type="ECO:0000256" key="6">
    <source>
        <dbReference type="ARBA" id="ARBA00050776"/>
    </source>
</evidence>
<dbReference type="InterPro" id="IPR016454">
    <property type="entry name" value="Cysteine_dSase"/>
</dbReference>
<evidence type="ECO:0000256" key="4">
    <source>
        <dbReference type="ARBA" id="ARBA00022679"/>
    </source>
</evidence>
<comment type="cofactor">
    <cofactor evidence="1">
        <name>pyridoxal 5'-phosphate</name>
        <dbReference type="ChEBI" id="CHEBI:597326"/>
    </cofactor>
</comment>
<dbReference type="NCBIfam" id="TIGR01979">
    <property type="entry name" value="sufS"/>
    <property type="match status" value="1"/>
</dbReference>
<evidence type="ECO:0000256" key="1">
    <source>
        <dbReference type="ARBA" id="ARBA00001933"/>
    </source>
</evidence>
<dbReference type="GO" id="GO:0006534">
    <property type="term" value="P:cysteine metabolic process"/>
    <property type="evidence" value="ECO:0007669"/>
    <property type="project" value="InterPro"/>
</dbReference>
<protein>
    <recommendedName>
        <fullName evidence="3">cysteine desulfurase</fullName>
        <ecNumber evidence="3">2.8.1.7</ecNumber>
    </recommendedName>
</protein>
<dbReference type="PIRSF" id="PIRSF005572">
    <property type="entry name" value="NifS"/>
    <property type="match status" value="1"/>
</dbReference>
<keyword evidence="9" id="KW-1185">Reference proteome</keyword>
<dbReference type="PATRIC" id="fig|1293598.4.peg.1658"/>
<dbReference type="EMBL" id="JQCE01000005">
    <property type="protein sequence ID" value="KRO18458.1"/>
    <property type="molecule type" value="Genomic_DNA"/>
</dbReference>
<dbReference type="Proteomes" id="UP000050969">
    <property type="component" value="Unassembled WGS sequence"/>
</dbReference>
<evidence type="ECO:0000313" key="9">
    <source>
        <dbReference type="Proteomes" id="UP000050969"/>
    </source>
</evidence>
<dbReference type="PANTHER" id="PTHR43586">
    <property type="entry name" value="CYSTEINE DESULFURASE"/>
    <property type="match status" value="1"/>
</dbReference>